<dbReference type="PANTHER" id="PTHR39583:SF2">
    <property type="entry name" value="TYPE II SECRETION SYSTEM PROTEIN J"/>
    <property type="match status" value="1"/>
</dbReference>
<dbReference type="GO" id="GO:0015628">
    <property type="term" value="P:protein secretion by the type II secretion system"/>
    <property type="evidence" value="ECO:0007669"/>
    <property type="project" value="InterPro"/>
</dbReference>
<evidence type="ECO:0000256" key="10">
    <source>
        <dbReference type="SAM" id="MobiDB-lite"/>
    </source>
</evidence>
<evidence type="ECO:0000313" key="11">
    <source>
        <dbReference type="EMBL" id="MBC2862343.1"/>
    </source>
</evidence>
<evidence type="ECO:0000256" key="1">
    <source>
        <dbReference type="ARBA" id="ARBA00004377"/>
    </source>
</evidence>
<dbReference type="InterPro" id="IPR010055">
    <property type="entry name" value="T2SS_protein-GspJ"/>
</dbReference>
<keyword evidence="6" id="KW-0997">Cell inner membrane</keyword>
<keyword evidence="8" id="KW-1133">Transmembrane helix</keyword>
<dbReference type="SUPFAM" id="SSF54523">
    <property type="entry name" value="Pili subunits"/>
    <property type="match status" value="1"/>
</dbReference>
<evidence type="ECO:0000256" key="6">
    <source>
        <dbReference type="ARBA" id="ARBA00022519"/>
    </source>
</evidence>
<dbReference type="Pfam" id="PF11612">
    <property type="entry name" value="T2SSJ"/>
    <property type="match status" value="1"/>
</dbReference>
<evidence type="ECO:0000256" key="5">
    <source>
        <dbReference type="ARBA" id="ARBA00022481"/>
    </source>
</evidence>
<comment type="subcellular location">
    <subcellularLocation>
        <location evidence="1">Cell inner membrane</location>
        <topology evidence="1">Single-pass membrane protein</topology>
    </subcellularLocation>
</comment>
<dbReference type="GO" id="GO:0015627">
    <property type="term" value="C:type II protein secretion system complex"/>
    <property type="evidence" value="ECO:0007669"/>
    <property type="project" value="InterPro"/>
</dbReference>
<dbReference type="Pfam" id="PF07963">
    <property type="entry name" value="N_methyl"/>
    <property type="match status" value="1"/>
</dbReference>
<dbReference type="InterPro" id="IPR045584">
    <property type="entry name" value="Pilin-like"/>
</dbReference>
<dbReference type="GO" id="GO:0005886">
    <property type="term" value="C:plasma membrane"/>
    <property type="evidence" value="ECO:0007669"/>
    <property type="project" value="UniProtKB-SubCell"/>
</dbReference>
<keyword evidence="5" id="KW-0488">Methylation</keyword>
<evidence type="ECO:0000256" key="3">
    <source>
        <dbReference type="ARBA" id="ARBA00021539"/>
    </source>
</evidence>
<dbReference type="InterPro" id="IPR051621">
    <property type="entry name" value="T2SS_protein_J"/>
</dbReference>
<evidence type="ECO:0000256" key="7">
    <source>
        <dbReference type="ARBA" id="ARBA00022692"/>
    </source>
</evidence>
<dbReference type="NCBIfam" id="TIGR01711">
    <property type="entry name" value="gspJ"/>
    <property type="match status" value="1"/>
</dbReference>
<sequence length="240" mass="27538">MITKMRGFTLIETLLALAILAVLSAAAVMVLQNVIRADGLTREKSQQIAALQRAFRQIADDVTHIIPRRARNSDTFFFAGRFQLQSDDWGLAFSRSGWPNPQGILPRSEIQNVSYRLRQQQLERLSFDQQDPLTGSQPTVRVLLREVTAFRLRFYADGRWQETRDRPQRLPQGLEITLTLANSGEITRLFYSPREAASDKSATRRRAPDGAVHPRPDDDPRQRHDRAHRGHVSAYRRDPR</sequence>
<feature type="region of interest" description="Disordered" evidence="10">
    <location>
        <begin position="191"/>
        <end position="240"/>
    </location>
</feature>
<keyword evidence="9" id="KW-0472">Membrane</keyword>
<proteinExistence type="inferred from homology"/>
<gene>
    <name evidence="11" type="primary">gspJ</name>
    <name evidence="11" type="ORF">H7U16_07620</name>
</gene>
<dbReference type="Proteomes" id="UP000592342">
    <property type="component" value="Unassembled WGS sequence"/>
</dbReference>
<evidence type="ECO:0000256" key="2">
    <source>
        <dbReference type="ARBA" id="ARBA00011084"/>
    </source>
</evidence>
<comment type="caution">
    <text evidence="11">The sequence shown here is derived from an EMBL/GenBank/DDBJ whole genome shotgun (WGS) entry which is preliminary data.</text>
</comment>
<accession>A0A7X1LM22</accession>
<evidence type="ECO:0000256" key="8">
    <source>
        <dbReference type="ARBA" id="ARBA00022989"/>
    </source>
</evidence>
<evidence type="ECO:0000256" key="9">
    <source>
        <dbReference type="ARBA" id="ARBA00023136"/>
    </source>
</evidence>
<dbReference type="PANTHER" id="PTHR39583">
    <property type="entry name" value="TYPE II SECRETION SYSTEM PROTEIN J-RELATED"/>
    <property type="match status" value="1"/>
</dbReference>
<protein>
    <recommendedName>
        <fullName evidence="3">Type II secretion system protein J</fullName>
    </recommendedName>
</protein>
<comment type="similarity">
    <text evidence="2">Belongs to the GSP J family.</text>
</comment>
<dbReference type="InterPro" id="IPR012902">
    <property type="entry name" value="N_methyl_site"/>
</dbReference>
<reference evidence="11 12" key="1">
    <citation type="submission" date="2020-08" db="EMBL/GenBank/DDBJ databases">
        <title>Tigecycline and colistin resistance in Klebsiella pneumoniae.</title>
        <authorList>
            <person name="Ramesh N."/>
            <person name="Shanthini T."/>
            <person name="Prasanth M."/>
            <person name="Senthilkumar N."/>
            <person name="Meesala Krishna M."/>
            <person name="Guruswami G."/>
        </authorList>
    </citation>
    <scope>NUCLEOTIDE SEQUENCE [LARGE SCALE GENOMIC DNA]</scope>
    <source>
        <strain evidence="11 12">SHM 84</strain>
    </source>
</reference>
<evidence type="ECO:0000256" key="4">
    <source>
        <dbReference type="ARBA" id="ARBA00022475"/>
    </source>
</evidence>
<dbReference type="PROSITE" id="PS00409">
    <property type="entry name" value="PROKAR_NTER_METHYL"/>
    <property type="match status" value="1"/>
</dbReference>
<dbReference type="Gene3D" id="3.10.610.10">
    <property type="entry name" value="GSPII I/J protein-like"/>
    <property type="match status" value="1"/>
</dbReference>
<dbReference type="NCBIfam" id="TIGR02532">
    <property type="entry name" value="IV_pilin_GFxxxE"/>
    <property type="match status" value="1"/>
</dbReference>
<keyword evidence="7" id="KW-0812">Transmembrane</keyword>
<evidence type="ECO:0000313" key="12">
    <source>
        <dbReference type="Proteomes" id="UP000592342"/>
    </source>
</evidence>
<dbReference type="EMBL" id="JACLRA010000001">
    <property type="protein sequence ID" value="MBC2862343.1"/>
    <property type="molecule type" value="Genomic_DNA"/>
</dbReference>
<dbReference type="Gene3D" id="2.10.70.20">
    <property type="entry name" value="gspk-gspi-gspj complex like domains"/>
    <property type="match status" value="1"/>
</dbReference>
<name>A0A7X1LM22_KLEPN</name>
<organism evidence="11 12">
    <name type="scientific">Klebsiella pneumoniae</name>
    <dbReference type="NCBI Taxonomy" id="573"/>
    <lineage>
        <taxon>Bacteria</taxon>
        <taxon>Pseudomonadati</taxon>
        <taxon>Pseudomonadota</taxon>
        <taxon>Gammaproteobacteria</taxon>
        <taxon>Enterobacterales</taxon>
        <taxon>Enterobacteriaceae</taxon>
        <taxon>Klebsiella/Raoultella group</taxon>
        <taxon>Klebsiella</taxon>
        <taxon>Klebsiella pneumoniae complex</taxon>
    </lineage>
</organism>
<dbReference type="AlphaFoldDB" id="A0A7X1LM22"/>
<feature type="compositionally biased region" description="Basic and acidic residues" evidence="10">
    <location>
        <begin position="196"/>
        <end position="222"/>
    </location>
</feature>
<keyword evidence="4" id="KW-1003">Cell membrane</keyword>